<reference evidence="2" key="1">
    <citation type="journal article" date="2011" name="MBio">
        <title>Novel metabolic attributes of the genus Cyanothece, comprising a group of unicellular nitrogen-fixing Cyanobacteria.</title>
        <authorList>
            <person name="Bandyopadhyay A."/>
            <person name="Elvitigala T."/>
            <person name="Welsh E."/>
            <person name="Stockel J."/>
            <person name="Liberton M."/>
            <person name="Min H."/>
            <person name="Sherman L.A."/>
            <person name="Pakrasi H.B."/>
        </authorList>
    </citation>
    <scope>NUCLEOTIDE SEQUENCE [LARGE SCALE GENOMIC DNA]</scope>
    <source>
        <strain evidence="2">PCC 8801</strain>
    </source>
</reference>
<gene>
    <name evidence="1" type="ordered locus">PCC8801_3510</name>
</gene>
<sequence>MSFEITAFFTITGLDFDPQNITKKLEILPTKTWKIGDIIHPKSTLKREYNGWVLESKLSKSNDLEDHIKSVFEQLQPVWNIVQEIGHNYNIEISCVIYTDGEVPVIHLDKEIVNKSYQINVEIDIDLYVLPNNTIENDQQKKELVKLI</sequence>
<accession>B7K0J1</accession>
<keyword evidence="2" id="KW-1185">Reference proteome</keyword>
<dbReference type="Proteomes" id="UP000008204">
    <property type="component" value="Chromosome"/>
</dbReference>
<dbReference type="KEGG" id="cyp:PCC8801_3510"/>
<dbReference type="Pfam" id="PF14106">
    <property type="entry name" value="DUF4279"/>
    <property type="match status" value="1"/>
</dbReference>
<organism evidence="1 2">
    <name type="scientific">Rippkaea orientalis (strain PCC 8801 / RF-1)</name>
    <name type="common">Cyanothece sp. (strain PCC 8801)</name>
    <dbReference type="NCBI Taxonomy" id="41431"/>
    <lineage>
        <taxon>Bacteria</taxon>
        <taxon>Bacillati</taxon>
        <taxon>Cyanobacteriota</taxon>
        <taxon>Cyanophyceae</taxon>
        <taxon>Oscillatoriophycideae</taxon>
        <taxon>Chroococcales</taxon>
        <taxon>Aphanothecaceae</taxon>
        <taxon>Rippkaea</taxon>
        <taxon>Rippkaea orientalis</taxon>
    </lineage>
</organism>
<name>B7K0J1_RIPO1</name>
<proteinExistence type="predicted"/>
<dbReference type="AlphaFoldDB" id="B7K0J1"/>
<dbReference type="InterPro" id="IPR025459">
    <property type="entry name" value="DUF4279"/>
</dbReference>
<dbReference type="EMBL" id="CP001287">
    <property type="protein sequence ID" value="ACK67475.1"/>
    <property type="molecule type" value="Genomic_DNA"/>
</dbReference>
<dbReference type="eggNOG" id="ENOG5032IM2">
    <property type="taxonomic scope" value="Bacteria"/>
</dbReference>
<evidence type="ECO:0000313" key="1">
    <source>
        <dbReference type="EMBL" id="ACK67475.1"/>
    </source>
</evidence>
<dbReference type="OrthoDB" id="582680at2"/>
<protein>
    <recommendedName>
        <fullName evidence="3">DUF4279 domain-containing protein</fullName>
    </recommendedName>
</protein>
<dbReference type="RefSeq" id="WP_012596733.1">
    <property type="nucleotide sequence ID" value="NC_011726.1"/>
</dbReference>
<dbReference type="HOGENOM" id="CLU_134602_0_0_3"/>
<evidence type="ECO:0000313" key="2">
    <source>
        <dbReference type="Proteomes" id="UP000008204"/>
    </source>
</evidence>
<evidence type="ECO:0008006" key="3">
    <source>
        <dbReference type="Google" id="ProtNLM"/>
    </source>
</evidence>